<evidence type="ECO:0000256" key="3">
    <source>
        <dbReference type="ARBA" id="ARBA00023002"/>
    </source>
</evidence>
<sequence>MQQTHPWAQFANAHVFVAGGTSGINLGIASAFAAWGANVAVLGRNAEKAAAAAAGLGPRALGLSADVRNPEALEAALAQAVERFGPIDVLVSGAAGNFLAAATDMSCNAFKSVVDIDLLGTFNVLRLGHRHLRGAGASVLTISAPQASNPTPLQAHACAAKAGIEMLTRTLAVEWGSQRIRVNALVPGPISGTEGMRRLAPDAESTARATRNVPLGRYGTLEEVADAALFLSSSMASYITGATLAVDGGSMHGGGMARMGL</sequence>
<comment type="similarity">
    <text evidence="1">Belongs to the short-chain dehydrogenases/reductases (SDR) family.</text>
</comment>
<dbReference type="Pfam" id="PF13561">
    <property type="entry name" value="adh_short_C2"/>
    <property type="match status" value="1"/>
</dbReference>
<dbReference type="InterPro" id="IPR002347">
    <property type="entry name" value="SDR_fam"/>
</dbReference>
<dbReference type="Gene3D" id="3.40.50.720">
    <property type="entry name" value="NAD(P)-binding Rossmann-like Domain"/>
    <property type="match status" value="1"/>
</dbReference>
<evidence type="ECO:0000256" key="1">
    <source>
        <dbReference type="ARBA" id="ARBA00006484"/>
    </source>
</evidence>
<dbReference type="PANTHER" id="PTHR43296">
    <property type="entry name" value="PEROXISOMAL 2,4-DIENOYL-COA REDUCTASE"/>
    <property type="match status" value="1"/>
</dbReference>
<keyword evidence="3" id="KW-0560">Oxidoreductase</keyword>
<keyword evidence="2" id="KW-0521">NADP</keyword>
<dbReference type="InterPro" id="IPR045017">
    <property type="entry name" value="DECR2-like"/>
</dbReference>
<dbReference type="GO" id="GO:0009062">
    <property type="term" value="P:fatty acid catabolic process"/>
    <property type="evidence" value="ECO:0007669"/>
    <property type="project" value="InterPro"/>
</dbReference>
<dbReference type="STRING" id="198616.SAMN05216193_103159"/>
<dbReference type="GO" id="GO:0008670">
    <property type="term" value="F:2,4-dienoyl-CoA reductase (NADPH) activity"/>
    <property type="evidence" value="ECO:0007669"/>
    <property type="project" value="InterPro"/>
</dbReference>
<dbReference type="AlphaFoldDB" id="A0A1H0BQR8"/>
<proteinExistence type="inferred from homology"/>
<evidence type="ECO:0000256" key="2">
    <source>
        <dbReference type="ARBA" id="ARBA00022857"/>
    </source>
</evidence>
<dbReference type="SUPFAM" id="SSF51735">
    <property type="entry name" value="NAD(P)-binding Rossmann-fold domains"/>
    <property type="match status" value="1"/>
</dbReference>
<organism evidence="4 5">
    <name type="scientific">Pseudomonas jinjuensis</name>
    <dbReference type="NCBI Taxonomy" id="198616"/>
    <lineage>
        <taxon>Bacteria</taxon>
        <taxon>Pseudomonadati</taxon>
        <taxon>Pseudomonadota</taxon>
        <taxon>Gammaproteobacteria</taxon>
        <taxon>Pseudomonadales</taxon>
        <taxon>Pseudomonadaceae</taxon>
        <taxon>Pseudomonas</taxon>
    </lineage>
</organism>
<reference evidence="5" key="1">
    <citation type="submission" date="2016-10" db="EMBL/GenBank/DDBJ databases">
        <authorList>
            <person name="Varghese N."/>
            <person name="Submissions S."/>
        </authorList>
    </citation>
    <scope>NUCLEOTIDE SEQUENCE [LARGE SCALE GENOMIC DNA]</scope>
    <source>
        <strain evidence="5">JCM 21621</strain>
    </source>
</reference>
<accession>A0A1H0BQR8</accession>
<gene>
    <name evidence="4" type="ORF">SAMN05216193_103159</name>
</gene>
<keyword evidence="5" id="KW-1185">Reference proteome</keyword>
<dbReference type="InterPro" id="IPR036291">
    <property type="entry name" value="NAD(P)-bd_dom_sf"/>
</dbReference>
<evidence type="ECO:0000313" key="5">
    <source>
        <dbReference type="Proteomes" id="UP000242957"/>
    </source>
</evidence>
<dbReference type="FunFam" id="3.40.50.720:FF:000084">
    <property type="entry name" value="Short-chain dehydrogenase reductase"/>
    <property type="match status" value="1"/>
</dbReference>
<name>A0A1H0BQR8_9PSED</name>
<dbReference type="OrthoDB" id="286404at2"/>
<evidence type="ECO:0000313" key="4">
    <source>
        <dbReference type="EMBL" id="SDN47980.1"/>
    </source>
</evidence>
<dbReference type="EMBL" id="FNIJ01000003">
    <property type="protein sequence ID" value="SDN47980.1"/>
    <property type="molecule type" value="Genomic_DNA"/>
</dbReference>
<protein>
    <submittedName>
        <fullName evidence="4">NAD(P)-dependent dehydrogenase, short-chain alcohol dehydrogenase family</fullName>
    </submittedName>
</protein>
<dbReference type="Proteomes" id="UP000242957">
    <property type="component" value="Unassembled WGS sequence"/>
</dbReference>
<dbReference type="PRINTS" id="PR00081">
    <property type="entry name" value="GDHRDH"/>
</dbReference>
<dbReference type="NCBIfam" id="NF005752">
    <property type="entry name" value="PRK07576.1"/>
    <property type="match status" value="1"/>
</dbReference>
<dbReference type="PANTHER" id="PTHR43296:SF2">
    <property type="entry name" value="PEROXISOMAL 2,4-DIENOYL-COA REDUCTASE [(3E)-ENOYL-COA-PRODUCING]"/>
    <property type="match status" value="1"/>
</dbReference>
<dbReference type="RefSeq" id="WP_084311580.1">
    <property type="nucleotide sequence ID" value="NZ_FNIJ01000003.1"/>
</dbReference>